<evidence type="ECO:0000313" key="2">
    <source>
        <dbReference type="EMBL" id="KAJ8753164.1"/>
    </source>
</evidence>
<feature type="region of interest" description="Disordered" evidence="1">
    <location>
        <begin position="1"/>
        <end position="24"/>
    </location>
</feature>
<gene>
    <name evidence="2" type="ORF">K2173_017738</name>
</gene>
<dbReference type="EMBL" id="JAIWQS010000010">
    <property type="protein sequence ID" value="KAJ8753164.1"/>
    <property type="molecule type" value="Genomic_DNA"/>
</dbReference>
<accession>A0AAV8SME1</accession>
<keyword evidence="3" id="KW-1185">Reference proteome</keyword>
<evidence type="ECO:0000256" key="1">
    <source>
        <dbReference type="SAM" id="MobiDB-lite"/>
    </source>
</evidence>
<evidence type="ECO:0000313" key="3">
    <source>
        <dbReference type="Proteomes" id="UP001159364"/>
    </source>
</evidence>
<organism evidence="2 3">
    <name type="scientific">Erythroxylum novogranatense</name>
    <dbReference type="NCBI Taxonomy" id="1862640"/>
    <lineage>
        <taxon>Eukaryota</taxon>
        <taxon>Viridiplantae</taxon>
        <taxon>Streptophyta</taxon>
        <taxon>Embryophyta</taxon>
        <taxon>Tracheophyta</taxon>
        <taxon>Spermatophyta</taxon>
        <taxon>Magnoliopsida</taxon>
        <taxon>eudicotyledons</taxon>
        <taxon>Gunneridae</taxon>
        <taxon>Pentapetalae</taxon>
        <taxon>rosids</taxon>
        <taxon>fabids</taxon>
        <taxon>Malpighiales</taxon>
        <taxon>Erythroxylaceae</taxon>
        <taxon>Erythroxylum</taxon>
    </lineage>
</organism>
<dbReference type="AlphaFoldDB" id="A0AAV8SME1"/>
<dbReference type="Proteomes" id="UP001159364">
    <property type="component" value="Linkage Group LG10"/>
</dbReference>
<comment type="caution">
    <text evidence="2">The sequence shown here is derived from an EMBL/GenBank/DDBJ whole genome shotgun (WGS) entry which is preliminary data.</text>
</comment>
<feature type="region of interest" description="Disordered" evidence="1">
    <location>
        <begin position="37"/>
        <end position="75"/>
    </location>
</feature>
<protein>
    <submittedName>
        <fullName evidence="2">Uncharacterized protein</fullName>
    </submittedName>
</protein>
<feature type="region of interest" description="Disordered" evidence="1">
    <location>
        <begin position="95"/>
        <end position="130"/>
    </location>
</feature>
<proteinExistence type="predicted"/>
<sequence>MIALQNGLEQSLVPNSSQEGRARRNVQLAKMLSSTYASKMTASRTNHRNIVGQTSSPRPRPSPLPRHTAVSLPSHADVLIQDPNFTLPAPEDLGCKVMEEDSPDNDLQAASSSTGHDPPITPPRPPDPEFAFTADSLSNAHLFFSFTVTSVVAIPCRRDASSCGPTRTVPGVPTGTPP</sequence>
<name>A0AAV8SME1_9ROSI</name>
<reference evidence="2 3" key="1">
    <citation type="submission" date="2021-09" db="EMBL/GenBank/DDBJ databases">
        <title>Genomic insights and catalytic innovation underlie evolution of tropane alkaloids biosynthesis.</title>
        <authorList>
            <person name="Wang Y.-J."/>
            <person name="Tian T."/>
            <person name="Huang J.-P."/>
            <person name="Huang S.-X."/>
        </authorList>
    </citation>
    <scope>NUCLEOTIDE SEQUENCE [LARGE SCALE GENOMIC DNA]</scope>
    <source>
        <strain evidence="2">KIB-2018</strain>
        <tissue evidence="2">Leaf</tissue>
    </source>
</reference>
<feature type="compositionally biased region" description="Polar residues" evidence="1">
    <location>
        <begin position="7"/>
        <end position="19"/>
    </location>
</feature>